<dbReference type="Proteomes" id="UP001501747">
    <property type="component" value="Unassembled WGS sequence"/>
</dbReference>
<comment type="caution">
    <text evidence="1">The sequence shown here is derived from an EMBL/GenBank/DDBJ whole genome shotgun (WGS) entry which is preliminary data.</text>
</comment>
<proteinExistence type="predicted"/>
<accession>A0ABP7SD75</accession>
<dbReference type="EMBL" id="BAABAL010000012">
    <property type="protein sequence ID" value="GAA4010269.1"/>
    <property type="molecule type" value="Genomic_DNA"/>
</dbReference>
<protein>
    <submittedName>
        <fullName evidence="1">Uncharacterized protein</fullName>
    </submittedName>
</protein>
<gene>
    <name evidence="1" type="ORF">GCM10022247_35540</name>
</gene>
<reference evidence="2" key="1">
    <citation type="journal article" date="2019" name="Int. J. Syst. Evol. Microbiol.">
        <title>The Global Catalogue of Microorganisms (GCM) 10K type strain sequencing project: providing services to taxonomists for standard genome sequencing and annotation.</title>
        <authorList>
            <consortium name="The Broad Institute Genomics Platform"/>
            <consortium name="The Broad Institute Genome Sequencing Center for Infectious Disease"/>
            <person name="Wu L."/>
            <person name="Ma J."/>
        </authorList>
    </citation>
    <scope>NUCLEOTIDE SEQUENCE [LARGE SCALE GENOMIC DNA]</scope>
    <source>
        <strain evidence="2">JCM 17342</strain>
    </source>
</reference>
<evidence type="ECO:0000313" key="2">
    <source>
        <dbReference type="Proteomes" id="UP001501747"/>
    </source>
</evidence>
<evidence type="ECO:0000313" key="1">
    <source>
        <dbReference type="EMBL" id="GAA4010269.1"/>
    </source>
</evidence>
<organism evidence="1 2">
    <name type="scientific">Allokutzneria multivorans</name>
    <dbReference type="NCBI Taxonomy" id="1142134"/>
    <lineage>
        <taxon>Bacteria</taxon>
        <taxon>Bacillati</taxon>
        <taxon>Actinomycetota</taxon>
        <taxon>Actinomycetes</taxon>
        <taxon>Pseudonocardiales</taxon>
        <taxon>Pseudonocardiaceae</taxon>
        <taxon>Allokutzneria</taxon>
    </lineage>
</organism>
<sequence length="201" mass="21290">MLAAVPGKVDLALATALTSHRPEAVSKALEHFVAHGLATAGAKGWAVNKNVRLHLLSDGALAPAELARWRREVGCALMSRKRFRAARGVLSASAYVFRRLGEALEEARSEVERARAHLLTNDPKAARIALNAAQVPIAVLGALEVQARWADISADLAALEGDSVAESEFLALAQGLYEAAGDPRAGRLRTTPVAAEFVGEE</sequence>
<name>A0ABP7SD75_9PSEU</name>
<keyword evidence="2" id="KW-1185">Reference proteome</keyword>